<comment type="caution">
    <text evidence="3">The sequence shown here is derived from an EMBL/GenBank/DDBJ whole genome shotgun (WGS) entry which is preliminary data.</text>
</comment>
<organism evidence="3 4">
    <name type="scientific">Halogeometricum salsisoli</name>
    <dbReference type="NCBI Taxonomy" id="2950536"/>
    <lineage>
        <taxon>Archaea</taxon>
        <taxon>Methanobacteriati</taxon>
        <taxon>Methanobacteriota</taxon>
        <taxon>Stenosarchaea group</taxon>
        <taxon>Halobacteria</taxon>
        <taxon>Halobacteriales</taxon>
        <taxon>Haloferacaceae</taxon>
        <taxon>Halogeometricum</taxon>
    </lineage>
</organism>
<sequence length="75" mass="8383">MLFVSDYNDFNGAETADRTRSEEPPRSHSVFDYVAGDSTLLVALVGTVATLCASICFGLEYRQRRRGESAWDFTL</sequence>
<name>A0ABU2GAS1_9EURY</name>
<protein>
    <submittedName>
        <fullName evidence="3">Uncharacterized protein</fullName>
    </submittedName>
</protein>
<keyword evidence="2" id="KW-0812">Transmembrane</keyword>
<gene>
    <name evidence="3" type="ORF">NDI76_03910</name>
</gene>
<evidence type="ECO:0000256" key="1">
    <source>
        <dbReference type="SAM" id="MobiDB-lite"/>
    </source>
</evidence>
<dbReference type="EMBL" id="JAMQOP010000001">
    <property type="protein sequence ID" value="MDS0297877.1"/>
    <property type="molecule type" value="Genomic_DNA"/>
</dbReference>
<dbReference type="RefSeq" id="WP_310922704.1">
    <property type="nucleotide sequence ID" value="NZ_JAMQOP010000001.1"/>
</dbReference>
<feature type="region of interest" description="Disordered" evidence="1">
    <location>
        <begin position="1"/>
        <end position="26"/>
    </location>
</feature>
<keyword evidence="4" id="KW-1185">Reference proteome</keyword>
<evidence type="ECO:0000313" key="3">
    <source>
        <dbReference type="EMBL" id="MDS0297877.1"/>
    </source>
</evidence>
<reference evidence="3 4" key="1">
    <citation type="submission" date="2022-06" db="EMBL/GenBank/DDBJ databases">
        <title>Halogeometricum sp. a new haloarchaeum isolate from saline soil.</title>
        <authorList>
            <person name="Strakova D."/>
            <person name="Galisteo C."/>
            <person name="Sanchez-Porro C."/>
            <person name="Ventosa A."/>
        </authorList>
    </citation>
    <scope>NUCLEOTIDE SEQUENCE [LARGE SCALE GENOMIC DNA]</scope>
    <source>
        <strain evidence="3 4">S1BR25-6</strain>
    </source>
</reference>
<feature type="transmembrane region" description="Helical" evidence="2">
    <location>
        <begin position="40"/>
        <end position="59"/>
    </location>
</feature>
<evidence type="ECO:0000256" key="2">
    <source>
        <dbReference type="SAM" id="Phobius"/>
    </source>
</evidence>
<proteinExistence type="predicted"/>
<evidence type="ECO:0000313" key="4">
    <source>
        <dbReference type="Proteomes" id="UP001257060"/>
    </source>
</evidence>
<feature type="compositionally biased region" description="Basic and acidic residues" evidence="1">
    <location>
        <begin position="15"/>
        <end position="26"/>
    </location>
</feature>
<accession>A0ABU2GAS1</accession>
<keyword evidence="2" id="KW-1133">Transmembrane helix</keyword>
<keyword evidence="2" id="KW-0472">Membrane</keyword>
<dbReference type="Proteomes" id="UP001257060">
    <property type="component" value="Unassembled WGS sequence"/>
</dbReference>